<gene>
    <name evidence="3" type="ORF">FHR32_006874</name>
</gene>
<dbReference type="InterPro" id="IPR010427">
    <property type="entry name" value="DUF1023"/>
</dbReference>
<dbReference type="InterPro" id="IPR029058">
    <property type="entry name" value="AB_hydrolase_fold"/>
</dbReference>
<evidence type="ECO:0000313" key="4">
    <source>
        <dbReference type="Proteomes" id="UP000534286"/>
    </source>
</evidence>
<protein>
    <recommendedName>
        <fullName evidence="2">DUF1023 domain-containing protein</fullName>
    </recommendedName>
</protein>
<evidence type="ECO:0000259" key="2">
    <source>
        <dbReference type="Pfam" id="PF06259"/>
    </source>
</evidence>
<feature type="domain" description="DUF1023" evidence="2">
    <location>
        <begin position="373"/>
        <end position="545"/>
    </location>
</feature>
<dbReference type="RefSeq" id="WP_312882811.1">
    <property type="nucleotide sequence ID" value="NZ_BAABEK010000012.1"/>
</dbReference>
<comment type="caution">
    <text evidence="3">The sequence shown here is derived from an EMBL/GenBank/DDBJ whole genome shotgun (WGS) entry which is preliminary data.</text>
</comment>
<dbReference type="AlphaFoldDB" id="A0A7W7S3E7"/>
<dbReference type="SUPFAM" id="SSF53474">
    <property type="entry name" value="alpha/beta-Hydrolases"/>
    <property type="match status" value="1"/>
</dbReference>
<name>A0A7W7S3E7_9ACTN</name>
<reference evidence="3 4" key="1">
    <citation type="submission" date="2020-08" db="EMBL/GenBank/DDBJ databases">
        <title>Sequencing the genomes of 1000 actinobacteria strains.</title>
        <authorList>
            <person name="Klenk H.-P."/>
        </authorList>
    </citation>
    <scope>NUCLEOTIDE SEQUENCE [LARGE SCALE GENOMIC DNA]</scope>
    <source>
        <strain evidence="3 4">DSM 43023</strain>
    </source>
</reference>
<dbReference type="Proteomes" id="UP000534286">
    <property type="component" value="Unassembled WGS sequence"/>
</dbReference>
<feature type="region of interest" description="Disordered" evidence="1">
    <location>
        <begin position="601"/>
        <end position="650"/>
    </location>
</feature>
<evidence type="ECO:0000256" key="1">
    <source>
        <dbReference type="SAM" id="MobiDB-lite"/>
    </source>
</evidence>
<accession>A0A7W7S3E7</accession>
<feature type="compositionally biased region" description="Pro residues" evidence="1">
    <location>
        <begin position="614"/>
        <end position="625"/>
    </location>
</feature>
<evidence type="ECO:0000313" key="3">
    <source>
        <dbReference type="EMBL" id="MBB4942488.1"/>
    </source>
</evidence>
<feature type="compositionally biased region" description="Pro residues" evidence="1">
    <location>
        <begin position="639"/>
        <end position="650"/>
    </location>
</feature>
<dbReference type="EMBL" id="JACHJU010000003">
    <property type="protein sequence ID" value="MBB4942488.1"/>
    <property type="molecule type" value="Genomic_DNA"/>
</dbReference>
<proteinExistence type="predicted"/>
<keyword evidence="4" id="KW-1185">Reference proteome</keyword>
<sequence>MAANATAELEAALSRLTQLGQSHASALDSCMRYMAANAWVGGGAPAFAQALAARRASLQLAFQSAGEQIAQRIRQLGGQARVPAFSTSVSVAAAQPSSFSGMDVTAMGRLVADLQRAGQELSQAGQRLTAELSALCISSPSARQVGDAGVWAEEQVGDLRQRLAVIQQTHDIGTASQATAAFGLFGGHAPDANGIGKLTAAAAGGDVVALKALVDLQRTGKDKTLAGRLSVWWRQLGPLAQGQLMNASPSLVGSLNGLPAMDRDRANRAYLVAQKTAITTELERLRASSAGMKEALKKLVGQESLTRDPRQKYDTHAQRAQLIQSIGKIMGTIEGLDLKMRQITAVEQGLARGGQNGRPAALLLQLELGGLGKTVLSFGNPDEADNVAVYVPGTDTKLEGFGGDDSRRAAATWDQANFFQPNKKIASIAWLGYDAPQWSGLLSLDRTPAFSPAASKGAPLLASFTDGLHAAHEPVSDVRLTVLGHSYGSTAVGKAAQLRPRSFADQLIFVGSPGGGAPQVNDLGVNSVWVGEAPNDLVGDLGAVAPLGGDPSKSNFGAPQFYVADSGDFVGTFAAHSKYWDDDSASLKNIGHLIDGQYDRLVPFPGPSRTSTVTPPPPIAPPTSPPSMSHAMPTEKPSPHPLPSPAPAGE</sequence>
<organism evidence="3 4">
    <name type="scientific">Streptosporangium album</name>
    <dbReference type="NCBI Taxonomy" id="47479"/>
    <lineage>
        <taxon>Bacteria</taxon>
        <taxon>Bacillati</taxon>
        <taxon>Actinomycetota</taxon>
        <taxon>Actinomycetes</taxon>
        <taxon>Streptosporangiales</taxon>
        <taxon>Streptosporangiaceae</taxon>
        <taxon>Streptosporangium</taxon>
    </lineage>
</organism>
<dbReference type="Pfam" id="PF06259">
    <property type="entry name" value="Abhydrolase_8"/>
    <property type="match status" value="1"/>
</dbReference>